<proteinExistence type="predicted"/>
<dbReference type="Proteomes" id="UP001483337">
    <property type="component" value="Chromosome"/>
</dbReference>
<sequence length="45" mass="4971">MSNNTVSHNSPPIPATTKAWNFPAFSKLMAYQQQVDLCLTGFSEP</sequence>
<protein>
    <submittedName>
        <fullName evidence="1">Uncharacterized protein</fullName>
    </submittedName>
</protein>
<gene>
    <name evidence="1" type="ORF">WJM97_15455</name>
</gene>
<evidence type="ECO:0000313" key="1">
    <source>
        <dbReference type="EMBL" id="WZB86782.1"/>
    </source>
</evidence>
<organism evidence="1 2">
    <name type="scientific">Okeanomitos corallinicola TIOX110</name>
    <dbReference type="NCBI Taxonomy" id="3133117"/>
    <lineage>
        <taxon>Bacteria</taxon>
        <taxon>Bacillati</taxon>
        <taxon>Cyanobacteriota</taxon>
        <taxon>Cyanophyceae</taxon>
        <taxon>Nostocales</taxon>
        <taxon>Aphanizomenonaceae</taxon>
        <taxon>Okeanomitos</taxon>
    </lineage>
</organism>
<accession>A0ABZ2UP66</accession>
<dbReference type="EMBL" id="CP150886">
    <property type="protein sequence ID" value="WZB86782.1"/>
    <property type="molecule type" value="Genomic_DNA"/>
</dbReference>
<reference evidence="1 2" key="1">
    <citation type="submission" date="2024-04" db="EMBL/GenBank/DDBJ databases">
        <title>Okeanomitos corallinicola gen. &amp; sp. nov. (Nostocales, Cyanobacteria), a new toxic marine heterocyst-forming cyanobacterium from a coral reef.</title>
        <authorList>
            <person name="Li H."/>
            <person name="Li R."/>
            <person name="Kang J."/>
            <person name="Hii K.S."/>
            <person name="Mohamed H.F."/>
            <person name="Xu X."/>
            <person name="Luo Z."/>
        </authorList>
    </citation>
    <scope>NUCLEOTIDE SEQUENCE [LARGE SCALE GENOMIC DNA]</scope>
    <source>
        <strain evidence="1 2">TIOX110</strain>
    </source>
</reference>
<name>A0ABZ2UP66_9CYAN</name>
<dbReference type="RefSeq" id="WP_353929696.1">
    <property type="nucleotide sequence ID" value="NZ_CP150886.1"/>
</dbReference>
<keyword evidence="2" id="KW-1185">Reference proteome</keyword>
<evidence type="ECO:0000313" key="2">
    <source>
        <dbReference type="Proteomes" id="UP001483337"/>
    </source>
</evidence>